<dbReference type="CDD" id="cd11386">
    <property type="entry name" value="MCP_signal"/>
    <property type="match status" value="1"/>
</dbReference>
<evidence type="ECO:0000256" key="6">
    <source>
        <dbReference type="ARBA" id="ARBA00022692"/>
    </source>
</evidence>
<dbReference type="PROSITE" id="PS50112">
    <property type="entry name" value="PAS"/>
    <property type="match status" value="1"/>
</dbReference>
<evidence type="ECO:0000256" key="9">
    <source>
        <dbReference type="ARBA" id="ARBA00023224"/>
    </source>
</evidence>
<keyword evidence="12" id="KW-0175">Coiled coil</keyword>
<keyword evidence="2" id="KW-1003">Cell membrane</keyword>
<evidence type="ECO:0000256" key="5">
    <source>
        <dbReference type="ARBA" id="ARBA00022519"/>
    </source>
</evidence>
<dbReference type="PROSITE" id="PS50111">
    <property type="entry name" value="CHEMOTAXIS_TRANSDUC_2"/>
    <property type="match status" value="1"/>
</dbReference>
<dbReference type="NCBIfam" id="TIGR00229">
    <property type="entry name" value="sensory_box"/>
    <property type="match status" value="1"/>
</dbReference>
<keyword evidence="4" id="KW-0145">Chemotaxis</keyword>
<evidence type="ECO:0000256" key="3">
    <source>
        <dbReference type="ARBA" id="ARBA00022481"/>
    </source>
</evidence>
<keyword evidence="8 13" id="KW-0472">Membrane</keyword>
<dbReference type="InterPro" id="IPR013655">
    <property type="entry name" value="PAS_fold_3"/>
</dbReference>
<keyword evidence="17" id="KW-1185">Reference proteome</keyword>
<dbReference type="InterPro" id="IPR035965">
    <property type="entry name" value="PAS-like_dom_sf"/>
</dbReference>
<dbReference type="SUPFAM" id="SSF58104">
    <property type="entry name" value="Methyl-accepting chemotaxis protein (MCP) signaling domain"/>
    <property type="match status" value="1"/>
</dbReference>
<dbReference type="GO" id="GO:0005886">
    <property type="term" value="C:plasma membrane"/>
    <property type="evidence" value="ECO:0007669"/>
    <property type="project" value="UniProtKB-SubCell"/>
</dbReference>
<dbReference type="STRING" id="1792290.MSP8886_02625"/>
<dbReference type="OrthoDB" id="5675566at2"/>
<protein>
    <submittedName>
        <fullName evidence="16">Aerotaxis receptor</fullName>
    </submittedName>
</protein>
<gene>
    <name evidence="16" type="primary">aer_2</name>
    <name evidence="16" type="ORF">MSP8886_02625</name>
</gene>
<evidence type="ECO:0000259" key="15">
    <source>
        <dbReference type="PROSITE" id="PS50112"/>
    </source>
</evidence>
<evidence type="ECO:0000313" key="16">
    <source>
        <dbReference type="EMBL" id="SBS32992.1"/>
    </source>
</evidence>
<evidence type="ECO:0000256" key="4">
    <source>
        <dbReference type="ARBA" id="ARBA00022500"/>
    </source>
</evidence>
<dbReference type="SMART" id="SM00283">
    <property type="entry name" value="MA"/>
    <property type="match status" value="1"/>
</dbReference>
<dbReference type="SUPFAM" id="SSF55785">
    <property type="entry name" value="PYP-like sensor domain (PAS domain)"/>
    <property type="match status" value="1"/>
</dbReference>
<evidence type="ECO:0000256" key="11">
    <source>
        <dbReference type="PROSITE-ProRule" id="PRU00284"/>
    </source>
</evidence>
<keyword evidence="16" id="KW-0675">Receptor</keyword>
<dbReference type="GO" id="GO:0052131">
    <property type="term" value="P:positive aerotaxis"/>
    <property type="evidence" value="ECO:0007669"/>
    <property type="project" value="UniProtKB-ARBA"/>
</dbReference>
<dbReference type="InterPro" id="IPR004089">
    <property type="entry name" value="MCPsignal_dom"/>
</dbReference>
<dbReference type="GO" id="GO:0007165">
    <property type="term" value="P:signal transduction"/>
    <property type="evidence" value="ECO:0007669"/>
    <property type="project" value="UniProtKB-KW"/>
</dbReference>
<keyword evidence="3" id="KW-0488">Methylation</keyword>
<feature type="transmembrane region" description="Helical" evidence="13">
    <location>
        <begin position="172"/>
        <end position="189"/>
    </location>
</feature>
<evidence type="ECO:0000259" key="14">
    <source>
        <dbReference type="PROSITE" id="PS50111"/>
    </source>
</evidence>
<dbReference type="InterPro" id="IPR000014">
    <property type="entry name" value="PAS"/>
</dbReference>
<sequence>MRNNLPVTASEKTFAKDVKLISTTDLKGNITNCNKAFLDISGFDKEELIGSSHNIVRHPDMPVEAFDVMWKHLKRGEPWMGMVKNRCKNGDFYWVDAYVTPVTEHGEVVGYESVRTLPSRKDVARAEKVYKRINAGKRVMPRFALSLPSLILIIGAVLGVAGGIVAGLWQGMAVFLVASLLSNGLLFIGRNNSIKTIKQRLSTSFMHPLAAITYSDALLSTAKLDVGVKSLRSRLDAVLTRIEDESSKVFEQANIGYRLTDESTQKMTSQQHETQDVAAAMHQMTTTISEVSAHVQSTADGAKETSSSAQEGRKVIEETRHSIEALNQTVNEISDTVEELSGRSEKIAQVAQMIDQIAEQTNLLALNAAIEAARAGEHGRGFAVVADEVRQLAQRTQGSTKEIHDIIEVLRQSAKQSVEKANQGKVGAEKGVQQMLAAEASLVSIVSGVSEIADMADQMAAAVEEQAHVSEDINQQIVRISNLATESLDKANSSSESIQTLQAISSDLHELVTRFK</sequence>
<reference evidence="16 17" key="1">
    <citation type="submission" date="2016-06" db="EMBL/GenBank/DDBJ databases">
        <authorList>
            <person name="Kjaerup R.B."/>
            <person name="Dalgaard T.S."/>
            <person name="Juul-Madsen H.R."/>
        </authorList>
    </citation>
    <scope>NUCLEOTIDE SEQUENCE [LARGE SCALE GENOMIC DNA]</scope>
    <source>
        <strain evidence="16 17">CECT 8886</strain>
    </source>
</reference>
<evidence type="ECO:0000256" key="13">
    <source>
        <dbReference type="SAM" id="Phobius"/>
    </source>
</evidence>
<dbReference type="Gene3D" id="1.10.287.950">
    <property type="entry name" value="Methyl-accepting chemotaxis protein"/>
    <property type="match status" value="1"/>
</dbReference>
<organism evidence="16 17">
    <name type="scientific">Marinomonas spartinae</name>
    <dbReference type="NCBI Taxonomy" id="1792290"/>
    <lineage>
        <taxon>Bacteria</taxon>
        <taxon>Pseudomonadati</taxon>
        <taxon>Pseudomonadota</taxon>
        <taxon>Gammaproteobacteria</taxon>
        <taxon>Oceanospirillales</taxon>
        <taxon>Oceanospirillaceae</taxon>
        <taxon>Marinomonas</taxon>
    </lineage>
</organism>
<dbReference type="AlphaFoldDB" id="A0A1A8TK54"/>
<dbReference type="FunFam" id="3.30.450.20:FF:000046">
    <property type="entry name" value="Aerotaxis sensor receptor"/>
    <property type="match status" value="1"/>
</dbReference>
<evidence type="ECO:0000256" key="8">
    <source>
        <dbReference type="ARBA" id="ARBA00023136"/>
    </source>
</evidence>
<comment type="subcellular location">
    <subcellularLocation>
        <location evidence="1">Cell inner membrane</location>
        <topology evidence="1">Multi-pass membrane protein</topology>
    </subcellularLocation>
</comment>
<keyword evidence="6 13" id="KW-0812">Transmembrane</keyword>
<evidence type="ECO:0000256" key="1">
    <source>
        <dbReference type="ARBA" id="ARBA00004429"/>
    </source>
</evidence>
<keyword evidence="5" id="KW-0997">Cell inner membrane</keyword>
<evidence type="ECO:0000256" key="12">
    <source>
        <dbReference type="SAM" id="Coils"/>
    </source>
</evidence>
<evidence type="ECO:0000313" key="17">
    <source>
        <dbReference type="Proteomes" id="UP000092544"/>
    </source>
</evidence>
<dbReference type="CDD" id="cd00130">
    <property type="entry name" value="PAS"/>
    <property type="match status" value="1"/>
</dbReference>
<name>A0A1A8TK54_9GAMM</name>
<evidence type="ECO:0000256" key="7">
    <source>
        <dbReference type="ARBA" id="ARBA00022989"/>
    </source>
</evidence>
<dbReference type="PANTHER" id="PTHR32089">
    <property type="entry name" value="METHYL-ACCEPTING CHEMOTAXIS PROTEIN MCPB"/>
    <property type="match status" value="1"/>
</dbReference>
<dbReference type="Gene3D" id="3.30.450.20">
    <property type="entry name" value="PAS domain"/>
    <property type="match status" value="1"/>
</dbReference>
<feature type="coiled-coil region" evidence="12">
    <location>
        <begin position="316"/>
        <end position="343"/>
    </location>
</feature>
<dbReference type="Pfam" id="PF00015">
    <property type="entry name" value="MCPsignal"/>
    <property type="match status" value="1"/>
</dbReference>
<keyword evidence="9 11" id="KW-0807">Transducer</keyword>
<evidence type="ECO:0000256" key="2">
    <source>
        <dbReference type="ARBA" id="ARBA00022475"/>
    </source>
</evidence>
<accession>A0A1A8TK54</accession>
<dbReference type="Pfam" id="PF08447">
    <property type="entry name" value="PAS_3"/>
    <property type="match status" value="1"/>
</dbReference>
<comment type="similarity">
    <text evidence="10">Belongs to the methyl-accepting chemotaxis (MCP) protein family.</text>
</comment>
<feature type="transmembrane region" description="Helical" evidence="13">
    <location>
        <begin position="143"/>
        <end position="166"/>
    </location>
</feature>
<feature type="domain" description="PAS" evidence="15">
    <location>
        <begin position="21"/>
        <end position="60"/>
    </location>
</feature>
<dbReference type="EMBL" id="FLOB01000005">
    <property type="protein sequence ID" value="SBS32992.1"/>
    <property type="molecule type" value="Genomic_DNA"/>
</dbReference>
<dbReference type="Proteomes" id="UP000092544">
    <property type="component" value="Unassembled WGS sequence"/>
</dbReference>
<feature type="domain" description="Methyl-accepting transducer" evidence="14">
    <location>
        <begin position="245"/>
        <end position="481"/>
    </location>
</feature>
<dbReference type="RefSeq" id="WP_067017088.1">
    <property type="nucleotide sequence ID" value="NZ_FLOB01000005.1"/>
</dbReference>
<dbReference type="PANTHER" id="PTHR32089:SF112">
    <property type="entry name" value="LYSOZYME-LIKE PROTEIN-RELATED"/>
    <property type="match status" value="1"/>
</dbReference>
<proteinExistence type="inferred from homology"/>
<keyword evidence="7 13" id="KW-1133">Transmembrane helix</keyword>
<evidence type="ECO:0000256" key="10">
    <source>
        <dbReference type="ARBA" id="ARBA00029447"/>
    </source>
</evidence>
<dbReference type="FunFam" id="1.10.287.950:FF:000001">
    <property type="entry name" value="Methyl-accepting chemotaxis sensory transducer"/>
    <property type="match status" value="1"/>
</dbReference>